<dbReference type="EMBL" id="LSLI01000093">
    <property type="protein sequence ID" value="KXS31184.1"/>
    <property type="molecule type" value="Genomic_DNA"/>
</dbReference>
<evidence type="ECO:0000313" key="1">
    <source>
        <dbReference type="EMBL" id="KXS31184.1"/>
    </source>
</evidence>
<comment type="caution">
    <text evidence="1">The sequence shown here is derived from an EMBL/GenBank/DDBJ whole genome shotgun (WGS) entry which is preliminary data.</text>
</comment>
<dbReference type="PANTHER" id="PTHR39550">
    <property type="entry name" value="SLL0658 PROTEIN"/>
    <property type="match status" value="1"/>
</dbReference>
<gene>
    <name evidence="1" type="ORF">AWT59_2699</name>
</gene>
<evidence type="ECO:0000313" key="2">
    <source>
        <dbReference type="Proteomes" id="UP000070578"/>
    </source>
</evidence>
<evidence type="ECO:0008006" key="3">
    <source>
        <dbReference type="Google" id="ProtNLM"/>
    </source>
</evidence>
<protein>
    <recommendedName>
        <fullName evidence="3">DUF3368 domain-containing protein</fullName>
    </recommendedName>
</protein>
<sequence>MNKIVIADAGPLIAFARLHQIGLLPQIFGRVLVTDIVFAECAGRADFPESPLIREAVDKKQLELCTSPDFSAFAQKIDAGEASAIAVAIECGCGVLMDDKAGRRMATNASVPVIGTVGVLVLAKRKGLVPLVMPLLKNLATSGYFLSAEIFAAALTASGE</sequence>
<organism evidence="1 2">
    <name type="scientific">Candidatus Gallionella acididurans</name>
    <dbReference type="NCBI Taxonomy" id="1796491"/>
    <lineage>
        <taxon>Bacteria</taxon>
        <taxon>Pseudomonadati</taxon>
        <taxon>Pseudomonadota</taxon>
        <taxon>Betaproteobacteria</taxon>
        <taxon>Nitrosomonadales</taxon>
        <taxon>Gallionellaceae</taxon>
        <taxon>Gallionella</taxon>
    </lineage>
</organism>
<name>A0A139BQB6_9PROT</name>
<dbReference type="Proteomes" id="UP000070578">
    <property type="component" value="Unassembled WGS sequence"/>
</dbReference>
<dbReference type="InterPro" id="IPR021799">
    <property type="entry name" value="PIN-like_prokaryotic"/>
</dbReference>
<reference evidence="1 2" key="1">
    <citation type="submission" date="2016-02" db="EMBL/GenBank/DDBJ databases">
        <authorList>
            <person name="Wen L."/>
            <person name="He K."/>
            <person name="Yang H."/>
        </authorList>
    </citation>
    <scope>NUCLEOTIDE SEQUENCE [LARGE SCALE GENOMIC DNA]</scope>
    <source>
        <strain evidence="1">ShG14-8</strain>
    </source>
</reference>
<dbReference type="PANTHER" id="PTHR39550:SF1">
    <property type="entry name" value="SLL0658 PROTEIN"/>
    <property type="match status" value="1"/>
</dbReference>
<dbReference type="Pfam" id="PF11848">
    <property type="entry name" value="DUF3368"/>
    <property type="match status" value="1"/>
</dbReference>
<dbReference type="AlphaFoldDB" id="A0A139BQB6"/>
<reference evidence="1 2" key="2">
    <citation type="submission" date="2016-03" db="EMBL/GenBank/DDBJ databases">
        <title>New uncultured bacterium of the family Gallionellaceae from acid mine drainage: description and reconstruction of genome based on metagenomic analysis of microbial community.</title>
        <authorList>
            <person name="Kadnikov V."/>
            <person name="Ivasenko D."/>
            <person name="Beletsky A."/>
            <person name="Mardanov A."/>
            <person name="Danilova E."/>
            <person name="Pimenov N."/>
            <person name="Karnachuk O."/>
            <person name="Ravin N."/>
        </authorList>
    </citation>
    <scope>NUCLEOTIDE SEQUENCE [LARGE SCALE GENOMIC DNA]</scope>
    <source>
        <strain evidence="1">ShG14-8</strain>
    </source>
</reference>
<accession>A0A139BQB6</accession>
<proteinExistence type="predicted"/>